<proteinExistence type="predicted"/>
<dbReference type="PANTHER" id="PTHR47926:SF509">
    <property type="entry name" value="(WILD MALAYSIAN BANANA) HYPOTHETICAL PROTEIN"/>
    <property type="match status" value="1"/>
</dbReference>
<dbReference type="InterPro" id="IPR011990">
    <property type="entry name" value="TPR-like_helical_dom_sf"/>
</dbReference>
<dbReference type="Proteomes" id="UP001652623">
    <property type="component" value="Chromosome 2"/>
</dbReference>
<dbReference type="RefSeq" id="XP_015882375.3">
    <property type="nucleotide sequence ID" value="XM_016026889.4"/>
</dbReference>
<dbReference type="FunFam" id="1.25.40.10:FF:000090">
    <property type="entry name" value="Pentatricopeptide repeat-containing protein, chloroplastic"/>
    <property type="match status" value="1"/>
</dbReference>
<dbReference type="KEGG" id="zju:107418210"/>
<dbReference type="Pfam" id="PF20431">
    <property type="entry name" value="E_motif"/>
    <property type="match status" value="1"/>
</dbReference>
<gene>
    <name evidence="4 5" type="primary">LOC107418210</name>
</gene>
<protein>
    <submittedName>
        <fullName evidence="4 5">Pentatricopeptide repeat-containing protein At5g37570</fullName>
    </submittedName>
</protein>
<dbReference type="InterPro" id="IPR046848">
    <property type="entry name" value="E_motif"/>
</dbReference>
<feature type="repeat" description="PPR" evidence="2">
    <location>
        <begin position="374"/>
        <end position="408"/>
    </location>
</feature>
<reference evidence="3 4" key="1">
    <citation type="submission" date="2025-05" db="UniProtKB">
        <authorList>
            <consortium name="RefSeq"/>
        </authorList>
    </citation>
    <scope>NUCLEOTIDE SEQUENCE [LARGE SCALE GENOMIC DNA]</scope>
    <source>
        <tissue evidence="4 5">Seedling</tissue>
    </source>
</reference>
<dbReference type="Gene3D" id="1.25.40.10">
    <property type="entry name" value="Tetratricopeptide repeat domain"/>
    <property type="match status" value="4"/>
</dbReference>
<dbReference type="Pfam" id="PF01535">
    <property type="entry name" value="PPR"/>
    <property type="match status" value="4"/>
</dbReference>
<dbReference type="NCBIfam" id="TIGR00756">
    <property type="entry name" value="PPR"/>
    <property type="match status" value="5"/>
</dbReference>
<dbReference type="FunFam" id="1.25.40.10:FF:000348">
    <property type="entry name" value="Pentatricopeptide repeat-containing protein chloroplastic"/>
    <property type="match status" value="1"/>
</dbReference>
<sequence>MEVTTALKNHSNNKADIAASLLKDCYSLSHLKQIHARILRSDLHRNASLASTLISLYASLSFPRSAHFVFSSSSHPNLSLFNHAIRAFSKIPSFCSESMNLYVRMVRIGITPDNLTYPFLLNSCASLNDLNHGIEVHGRVVRSGFGFYIPVSNALIDMYGKCDVLEGARKVFDEMSVRDVVSYNAVLGAYARGKVGMVDAQVLFDGMPVKNVISWNAMIVGYINCGDLDSARAIFDRVPERNIVSWTTMLVGYAKNGLIDLAKVFFDKMPERSLVCWTAMISAYAQNGRPSDALRLFRRMEKEHIKPDAFTMTAVISASAQLGQTDLANWITSYVDQHCIEQNLQVLTALVDMHAKCGNIEKAFRIFEKIPRRDVFSYSALITGLASHGHGVEALDIFQKMLAENIKPDCITFVGVLTACRHTGLVEDGMKYWESMVKDYDIEPDTDHYACMVDMLGRAGKLNEAHKLIKSMPMGPQPRALGALLAACRTYGNVEIAEEVAEQLFKLEPRNTGNYVLLSSIYAERGQWNEATKVRQAMKERSMNKCPGSSWVEIKSRGHGTEMKSRTQNNLIAN</sequence>
<dbReference type="GO" id="GO:0003723">
    <property type="term" value="F:RNA binding"/>
    <property type="evidence" value="ECO:0007669"/>
    <property type="project" value="InterPro"/>
</dbReference>
<dbReference type="PANTHER" id="PTHR47926">
    <property type="entry name" value="PENTATRICOPEPTIDE REPEAT-CONTAINING PROTEIN"/>
    <property type="match status" value="1"/>
</dbReference>
<dbReference type="PROSITE" id="PS51375">
    <property type="entry name" value="PPR"/>
    <property type="match status" value="3"/>
</dbReference>
<dbReference type="SUPFAM" id="SSF48452">
    <property type="entry name" value="TPR-like"/>
    <property type="match status" value="1"/>
</dbReference>
<dbReference type="SMR" id="A0A6P4A9E8"/>
<dbReference type="RefSeq" id="XP_048330525.2">
    <property type="nucleotide sequence ID" value="XM_048474568.2"/>
</dbReference>
<evidence type="ECO:0000313" key="3">
    <source>
        <dbReference type="Proteomes" id="UP001652623"/>
    </source>
</evidence>
<evidence type="ECO:0000313" key="4">
    <source>
        <dbReference type="RefSeq" id="XP_015882375.3"/>
    </source>
</evidence>
<evidence type="ECO:0000313" key="5">
    <source>
        <dbReference type="RefSeq" id="XP_048330525.2"/>
    </source>
</evidence>
<keyword evidence="3" id="KW-1185">Reference proteome</keyword>
<feature type="repeat" description="PPR" evidence="2">
    <location>
        <begin position="211"/>
        <end position="245"/>
    </location>
</feature>
<keyword evidence="1" id="KW-0677">Repeat</keyword>
<name>A0A6P4A9E8_ZIZJJ</name>
<evidence type="ECO:0000256" key="2">
    <source>
        <dbReference type="PROSITE-ProRule" id="PRU00708"/>
    </source>
</evidence>
<dbReference type="GeneID" id="107418210"/>
<dbReference type="InParanoid" id="A0A6P4A9E8"/>
<feature type="repeat" description="PPR" evidence="2">
    <location>
        <begin position="273"/>
        <end position="307"/>
    </location>
</feature>
<dbReference type="InterPro" id="IPR046960">
    <property type="entry name" value="PPR_At4g14850-like_plant"/>
</dbReference>
<dbReference type="Pfam" id="PF13041">
    <property type="entry name" value="PPR_2"/>
    <property type="match status" value="2"/>
</dbReference>
<accession>A0A6P4A9E8</accession>
<organism evidence="3 4">
    <name type="scientific">Ziziphus jujuba</name>
    <name type="common">Chinese jujube</name>
    <name type="synonym">Ziziphus sativa</name>
    <dbReference type="NCBI Taxonomy" id="326968"/>
    <lineage>
        <taxon>Eukaryota</taxon>
        <taxon>Viridiplantae</taxon>
        <taxon>Streptophyta</taxon>
        <taxon>Embryophyta</taxon>
        <taxon>Tracheophyta</taxon>
        <taxon>Spermatophyta</taxon>
        <taxon>Magnoliopsida</taxon>
        <taxon>eudicotyledons</taxon>
        <taxon>Gunneridae</taxon>
        <taxon>Pentapetalae</taxon>
        <taxon>rosids</taxon>
        <taxon>fabids</taxon>
        <taxon>Rosales</taxon>
        <taxon>Rhamnaceae</taxon>
        <taxon>Paliureae</taxon>
        <taxon>Ziziphus</taxon>
    </lineage>
</organism>
<dbReference type="GO" id="GO:0009451">
    <property type="term" value="P:RNA modification"/>
    <property type="evidence" value="ECO:0007669"/>
    <property type="project" value="InterPro"/>
</dbReference>
<dbReference type="AlphaFoldDB" id="A0A6P4A9E8"/>
<dbReference type="InterPro" id="IPR002885">
    <property type="entry name" value="PPR_rpt"/>
</dbReference>
<evidence type="ECO:0000256" key="1">
    <source>
        <dbReference type="ARBA" id="ARBA00022737"/>
    </source>
</evidence>